<keyword evidence="3 5" id="KW-0378">Hydrolase</keyword>
<dbReference type="KEGG" id="eaj:Q3M24_02790"/>
<dbReference type="SFLD" id="SFLDS00003">
    <property type="entry name" value="Haloacid_Dehalogenase"/>
    <property type="match status" value="1"/>
</dbReference>
<evidence type="ECO:0000256" key="1">
    <source>
        <dbReference type="ARBA" id="ARBA00001946"/>
    </source>
</evidence>
<keyword evidence="2" id="KW-0479">Metal-binding</keyword>
<dbReference type="InterPro" id="IPR036412">
    <property type="entry name" value="HAD-like_sf"/>
</dbReference>
<accession>A0AAU8LWV5</accession>
<dbReference type="GO" id="GO:0046872">
    <property type="term" value="F:metal ion binding"/>
    <property type="evidence" value="ECO:0007669"/>
    <property type="project" value="UniProtKB-KW"/>
</dbReference>
<protein>
    <submittedName>
        <fullName evidence="5">HAD family hydrolase</fullName>
        <ecNumber evidence="5">3.1.3.-</ecNumber>
    </submittedName>
</protein>
<evidence type="ECO:0000313" key="5">
    <source>
        <dbReference type="EMBL" id="XCN73697.1"/>
    </source>
</evidence>
<dbReference type="PANTHER" id="PTHR46470">
    <property type="entry name" value="N-ACYLNEURAMINATE-9-PHOSPHATASE"/>
    <property type="match status" value="1"/>
</dbReference>
<name>A0AAU8LWV5_9BACT</name>
<dbReference type="InterPro" id="IPR051400">
    <property type="entry name" value="HAD-like_hydrolase"/>
</dbReference>
<reference evidence="5" key="1">
    <citation type="journal article" date="2024" name="Syst. Appl. Microbiol.">
        <title>First single-strain enrichments of Electrothrix cable bacteria, description of E. aestuarii sp. nov. and E. rattekaaiensis sp. nov., and proposal of a cable bacteria taxonomy following the rules of the SeqCode.</title>
        <authorList>
            <person name="Plum-Jensen L.E."/>
            <person name="Schramm A."/>
            <person name="Marshall I.P.G."/>
        </authorList>
    </citation>
    <scope>NUCLEOTIDE SEQUENCE</scope>
    <source>
        <strain evidence="5">Rat1</strain>
    </source>
</reference>
<dbReference type="SFLD" id="SFLDG01129">
    <property type="entry name" value="C1.5:_HAD__Beta-PGM__Phosphata"/>
    <property type="match status" value="1"/>
</dbReference>
<dbReference type="Pfam" id="PF00702">
    <property type="entry name" value="Hydrolase"/>
    <property type="match status" value="1"/>
</dbReference>
<dbReference type="EC" id="3.1.3.-" evidence="5"/>
<dbReference type="InterPro" id="IPR006439">
    <property type="entry name" value="HAD-SF_hydro_IA"/>
</dbReference>
<gene>
    <name evidence="5" type="ORF">Q3M24_02790</name>
</gene>
<evidence type="ECO:0000256" key="4">
    <source>
        <dbReference type="ARBA" id="ARBA00022842"/>
    </source>
</evidence>
<sequence>MPTEVCMIIKGLIFDINGTVTDINTNEWHSEIYRVLSNLLLYQGISLSEQEVRDLYYRLLKSQRKAGEEEYPEFDATGIFREMIDLHATEFTRSLPAAKLEQLPLFLAETFRATSLFRLKRYRGVKDTIRELQQQYQLAALSDGQTAWAVPELRAAGLLDYFTPVIVSGDHGFRKPDQRLFTMTLEAMQLQPEEVLFIGNDMYRDVFGAQQFGLKTVFFKSNQGQQKYEGTEPDYIIYNFPELLNAVRFFAEQSDEFNGAED</sequence>
<proteinExistence type="predicted"/>
<comment type="cofactor">
    <cofactor evidence="1">
        <name>Mg(2+)</name>
        <dbReference type="ChEBI" id="CHEBI:18420"/>
    </cofactor>
</comment>
<organism evidence="5">
    <name type="scientific">Candidatus Electrothrix aestuarii</name>
    <dbReference type="NCBI Taxonomy" id="3062594"/>
    <lineage>
        <taxon>Bacteria</taxon>
        <taxon>Pseudomonadati</taxon>
        <taxon>Thermodesulfobacteriota</taxon>
        <taxon>Desulfobulbia</taxon>
        <taxon>Desulfobulbales</taxon>
        <taxon>Desulfobulbaceae</taxon>
        <taxon>Candidatus Electrothrix</taxon>
    </lineage>
</organism>
<dbReference type="GO" id="GO:0044281">
    <property type="term" value="P:small molecule metabolic process"/>
    <property type="evidence" value="ECO:0007669"/>
    <property type="project" value="UniProtKB-ARBA"/>
</dbReference>
<keyword evidence="4" id="KW-0460">Magnesium</keyword>
<dbReference type="Gene3D" id="3.40.50.1000">
    <property type="entry name" value="HAD superfamily/HAD-like"/>
    <property type="match status" value="1"/>
</dbReference>
<dbReference type="EMBL" id="CP159373">
    <property type="protein sequence ID" value="XCN73697.1"/>
    <property type="molecule type" value="Genomic_DNA"/>
</dbReference>
<dbReference type="PANTHER" id="PTHR46470:SF2">
    <property type="entry name" value="GLYCERALDEHYDE 3-PHOSPHATE PHOSPHATASE"/>
    <property type="match status" value="1"/>
</dbReference>
<dbReference type="AlphaFoldDB" id="A0AAU8LWV5"/>
<dbReference type="InterPro" id="IPR023214">
    <property type="entry name" value="HAD_sf"/>
</dbReference>
<evidence type="ECO:0000256" key="2">
    <source>
        <dbReference type="ARBA" id="ARBA00022723"/>
    </source>
</evidence>
<reference evidence="5" key="2">
    <citation type="submission" date="2024-06" db="EMBL/GenBank/DDBJ databases">
        <authorList>
            <person name="Plum-Jensen L.E."/>
            <person name="Schramm A."/>
            <person name="Marshall I.P.G."/>
        </authorList>
    </citation>
    <scope>NUCLEOTIDE SEQUENCE</scope>
    <source>
        <strain evidence="5">Rat1</strain>
    </source>
</reference>
<dbReference type="PRINTS" id="PR00413">
    <property type="entry name" value="HADHALOGNASE"/>
</dbReference>
<dbReference type="Gene3D" id="1.20.120.710">
    <property type="entry name" value="Haloacid dehalogenase hydrolase-like domain"/>
    <property type="match status" value="1"/>
</dbReference>
<evidence type="ECO:0000256" key="3">
    <source>
        <dbReference type="ARBA" id="ARBA00022801"/>
    </source>
</evidence>
<dbReference type="GO" id="GO:0016791">
    <property type="term" value="F:phosphatase activity"/>
    <property type="evidence" value="ECO:0007669"/>
    <property type="project" value="TreeGrafter"/>
</dbReference>
<dbReference type="NCBIfam" id="TIGR01549">
    <property type="entry name" value="HAD-SF-IA-v1"/>
    <property type="match status" value="1"/>
</dbReference>
<dbReference type="SUPFAM" id="SSF56784">
    <property type="entry name" value="HAD-like"/>
    <property type="match status" value="1"/>
</dbReference>